<protein>
    <recommendedName>
        <fullName evidence="16">Fatty acid desaturase domain-containing protein</fullName>
    </recommendedName>
</protein>
<dbReference type="OrthoDB" id="10260134at2759"/>
<keyword evidence="6 13" id="KW-1133">Transmembrane helix</keyword>
<dbReference type="InterPro" id="IPR015876">
    <property type="entry name" value="Acyl-CoA_DS"/>
</dbReference>
<feature type="region of interest" description="Disordered" evidence="12">
    <location>
        <begin position="32"/>
        <end position="65"/>
    </location>
</feature>
<evidence type="ECO:0000256" key="6">
    <source>
        <dbReference type="ARBA" id="ARBA00022989"/>
    </source>
</evidence>
<keyword evidence="4 11" id="KW-0812">Transmembrane</keyword>
<keyword evidence="7 11" id="KW-0560">Oxidoreductase</keyword>
<accession>U4U6M6</accession>
<evidence type="ECO:0000256" key="11">
    <source>
        <dbReference type="RuleBase" id="RU000581"/>
    </source>
</evidence>
<name>U4U6M6_DENPD</name>
<dbReference type="AlphaFoldDB" id="U4U6M6"/>
<comment type="subcellular location">
    <subcellularLocation>
        <location evidence="1">Membrane</location>
        <topology evidence="1">Multi-pass membrane protein</topology>
    </subcellularLocation>
</comment>
<dbReference type="GO" id="GO:0006636">
    <property type="term" value="P:unsaturated fatty acid biosynthetic process"/>
    <property type="evidence" value="ECO:0007669"/>
    <property type="project" value="TreeGrafter"/>
</dbReference>
<dbReference type="GO" id="GO:0004768">
    <property type="term" value="F:stearoyl-CoA 9-desaturase activity"/>
    <property type="evidence" value="ECO:0007669"/>
    <property type="project" value="TreeGrafter"/>
</dbReference>
<dbReference type="GO" id="GO:0005506">
    <property type="term" value="F:iron ion binding"/>
    <property type="evidence" value="ECO:0007669"/>
    <property type="project" value="TreeGrafter"/>
</dbReference>
<keyword evidence="3 11" id="KW-0444">Lipid biosynthesis</keyword>
<evidence type="ECO:0000256" key="7">
    <source>
        <dbReference type="ARBA" id="ARBA00023002"/>
    </source>
</evidence>
<proteinExistence type="inferred from homology"/>
<evidence type="ECO:0000313" key="15">
    <source>
        <dbReference type="Proteomes" id="UP000030742"/>
    </source>
</evidence>
<feature type="transmembrane region" description="Helical" evidence="13">
    <location>
        <begin position="146"/>
        <end position="166"/>
    </location>
</feature>
<evidence type="ECO:0000256" key="1">
    <source>
        <dbReference type="ARBA" id="ARBA00004141"/>
    </source>
</evidence>
<feature type="compositionally biased region" description="Low complexity" evidence="12">
    <location>
        <begin position="54"/>
        <end position="65"/>
    </location>
</feature>
<dbReference type="STRING" id="77166.U4U6M6"/>
<evidence type="ECO:0000256" key="12">
    <source>
        <dbReference type="SAM" id="MobiDB-lite"/>
    </source>
</evidence>
<dbReference type="PANTHER" id="PTHR11351">
    <property type="entry name" value="ACYL-COA DESATURASE"/>
    <property type="match status" value="1"/>
</dbReference>
<evidence type="ECO:0000256" key="2">
    <source>
        <dbReference type="ARBA" id="ARBA00009295"/>
    </source>
</evidence>
<keyword evidence="8" id="KW-0443">Lipid metabolism</keyword>
<comment type="cofactor">
    <cofactor evidence="11">
        <name>Fe(2+)</name>
        <dbReference type="ChEBI" id="CHEBI:29033"/>
    </cofactor>
</comment>
<feature type="transmembrane region" description="Helical" evidence="13">
    <location>
        <begin position="12"/>
        <end position="32"/>
    </location>
</feature>
<gene>
    <name evidence="14" type="ORF">D910_06904</name>
</gene>
<dbReference type="Proteomes" id="UP000030742">
    <property type="component" value="Unassembled WGS sequence"/>
</dbReference>
<evidence type="ECO:0000256" key="9">
    <source>
        <dbReference type="ARBA" id="ARBA00023136"/>
    </source>
</evidence>
<dbReference type="PRINTS" id="PR00075">
    <property type="entry name" value="FACDDSATRASE"/>
</dbReference>
<evidence type="ECO:0000256" key="4">
    <source>
        <dbReference type="ARBA" id="ARBA00022692"/>
    </source>
</evidence>
<organism evidence="14 15">
    <name type="scientific">Dendroctonus ponderosae</name>
    <name type="common">Mountain pine beetle</name>
    <dbReference type="NCBI Taxonomy" id="77166"/>
    <lineage>
        <taxon>Eukaryota</taxon>
        <taxon>Metazoa</taxon>
        <taxon>Ecdysozoa</taxon>
        <taxon>Arthropoda</taxon>
        <taxon>Hexapoda</taxon>
        <taxon>Insecta</taxon>
        <taxon>Pterygota</taxon>
        <taxon>Neoptera</taxon>
        <taxon>Endopterygota</taxon>
        <taxon>Coleoptera</taxon>
        <taxon>Polyphaga</taxon>
        <taxon>Cucujiformia</taxon>
        <taxon>Curculionidae</taxon>
        <taxon>Scolytinae</taxon>
        <taxon>Dendroctonus</taxon>
    </lineage>
</organism>
<keyword evidence="9 13" id="KW-0472">Membrane</keyword>
<feature type="transmembrane region" description="Helical" evidence="13">
    <location>
        <begin position="113"/>
        <end position="134"/>
    </location>
</feature>
<dbReference type="CDD" id="cd03505">
    <property type="entry name" value="Delta9-FADS-like"/>
    <property type="match status" value="1"/>
</dbReference>
<evidence type="ECO:0000256" key="5">
    <source>
        <dbReference type="ARBA" id="ARBA00022832"/>
    </source>
</evidence>
<comment type="similarity">
    <text evidence="2 11">Belongs to the fatty acid desaturase type 1 family.</text>
</comment>
<keyword evidence="10 11" id="KW-0275">Fatty acid biosynthesis</keyword>
<evidence type="ECO:0000256" key="13">
    <source>
        <dbReference type="SAM" id="Phobius"/>
    </source>
</evidence>
<dbReference type="EMBL" id="KB632172">
    <property type="protein sequence ID" value="ERL89539.1"/>
    <property type="molecule type" value="Genomic_DNA"/>
</dbReference>
<evidence type="ECO:0000256" key="8">
    <source>
        <dbReference type="ARBA" id="ARBA00023098"/>
    </source>
</evidence>
<evidence type="ECO:0000313" key="14">
    <source>
        <dbReference type="EMBL" id="ERL89539.1"/>
    </source>
</evidence>
<evidence type="ECO:0008006" key="16">
    <source>
        <dbReference type="Google" id="ProtNLM"/>
    </source>
</evidence>
<dbReference type="GO" id="GO:0005789">
    <property type="term" value="C:endoplasmic reticulum membrane"/>
    <property type="evidence" value="ECO:0007669"/>
    <property type="project" value="TreeGrafter"/>
</dbReference>
<sequence>MSAQFFARLSEAWIFGIFCLLSGLALQAGPLAQKGPPDETSGRPPATQRRSRQSASGPGVGAAAPNRLAPNLKIAASPKGGAPLHRPPPNPPQSFRATMPAYRCFLGEFERPLYWGNLAALLLLHILAVGYFLYKLATFDAQHDPFLLAYAVLVGILGGLGITGGAHRYWTHRCFKATTPVKLLFLVLYSISGQNNLRDWVRDHRVHHKFSETDADPHNANRGFWFAHVGWLCMRKHPLVAQKGRTVDVSDITQDPLLAFHVRHWAWFKLAFCFVIPTLIPPLFFGQPASTTFWLVCIVRYASNLNFTWAVNSFAHIWGNKPYNRTIQPVENPYVSLVALGEGWHNYHHSFPWDYRAAELGRGLNLTTMCLDLLARAGLIYDLKATPPRMVQQLAKRRGDGSGRPPAALFCE</sequence>
<evidence type="ECO:0000256" key="3">
    <source>
        <dbReference type="ARBA" id="ARBA00022516"/>
    </source>
</evidence>
<keyword evidence="5" id="KW-0276">Fatty acid metabolism</keyword>
<reference evidence="14 15" key="1">
    <citation type="journal article" date="2013" name="Genome Biol.">
        <title>Draft genome of the mountain pine beetle, Dendroctonus ponderosae Hopkins, a major forest pest.</title>
        <authorList>
            <person name="Keeling C.I."/>
            <person name="Yuen M.M."/>
            <person name="Liao N.Y."/>
            <person name="Docking T.R."/>
            <person name="Chan S.K."/>
            <person name="Taylor G.A."/>
            <person name="Palmquist D.L."/>
            <person name="Jackman S.D."/>
            <person name="Nguyen A."/>
            <person name="Li M."/>
            <person name="Henderson H."/>
            <person name="Janes J.K."/>
            <person name="Zhao Y."/>
            <person name="Pandoh P."/>
            <person name="Moore R."/>
            <person name="Sperling F.A."/>
            <person name="Huber D.P."/>
            <person name="Birol I."/>
            <person name="Jones S.J."/>
            <person name="Bohlmann J."/>
        </authorList>
    </citation>
    <scope>NUCLEOTIDE SEQUENCE</scope>
</reference>
<evidence type="ECO:0000256" key="10">
    <source>
        <dbReference type="ARBA" id="ARBA00023160"/>
    </source>
</evidence>
<dbReference type="PANTHER" id="PTHR11351:SF21">
    <property type="entry name" value="GH07782P"/>
    <property type="match status" value="1"/>
</dbReference>
<comment type="domain">
    <text evidence="11">The histidine box domains are involved in binding the catalytic metal ions.</text>
</comment>